<protein>
    <submittedName>
        <fullName evidence="14">Integral membrane sensor signal transduction histidine kinase</fullName>
    </submittedName>
</protein>
<keyword evidence="3" id="KW-0597">Phosphoprotein</keyword>
<dbReference type="GO" id="GO:0000155">
    <property type="term" value="F:phosphorelay sensor kinase activity"/>
    <property type="evidence" value="ECO:0007669"/>
    <property type="project" value="InterPro"/>
</dbReference>
<dbReference type="SUPFAM" id="SSF55874">
    <property type="entry name" value="ATPase domain of HSP90 chaperone/DNA topoisomerase II/histidine kinase"/>
    <property type="match status" value="1"/>
</dbReference>
<gene>
    <name evidence="14" type="ORF">CTER_3444</name>
</gene>
<name>S0FGS0_RUMCE</name>
<dbReference type="GO" id="GO:0005524">
    <property type="term" value="F:ATP binding"/>
    <property type="evidence" value="ECO:0007669"/>
    <property type="project" value="UniProtKB-KW"/>
</dbReference>
<proteinExistence type="predicted"/>
<dbReference type="PANTHER" id="PTHR34220:SF11">
    <property type="entry name" value="SENSOR PROTEIN KINASE HPTS"/>
    <property type="match status" value="1"/>
</dbReference>
<dbReference type="PROSITE" id="PS50885">
    <property type="entry name" value="HAMP"/>
    <property type="match status" value="1"/>
</dbReference>
<dbReference type="Proteomes" id="UP000014155">
    <property type="component" value="Unassembled WGS sequence"/>
</dbReference>
<keyword evidence="11 12" id="KW-0472">Membrane</keyword>
<dbReference type="Pfam" id="PF06580">
    <property type="entry name" value="His_kinase"/>
    <property type="match status" value="1"/>
</dbReference>
<keyword evidence="15" id="KW-1185">Reference proteome</keyword>
<sequence length="594" mass="67447">MIKTLIKKLTSRLTIKAKLIIICIIFLCYPTVIIGYFGYQHVSETLKEKSFNYSKATIDELSVIFSERLETLRAFSFQILYDNTIYEANSDIELGKIDYSWEVNFTKYLKANLYSKYEFTELSVFFTSTEKLYQVNKSNTGNTPASFISAHLYRQARAGNGSPVWVVDQQDNGINDLYLTKLVLSPSGSGSEIALIVFKIDQSELFKTFKNFEFTLKHDLSVTSSNNIELYSFNTGNQRIELSKLQLDGDIPEISETRIGNDTIYYVCKTMQPSNWKLVIKISSNELLKDVKSEASIVIILCLIGLPIILMLINFLYIDLIRPLNLLIKKMLMIEKGTIGVTIDINRTDEIGYVIRSFNNMSQQIYTLINKVLKVQLAVKDSEIKALQAQINPHFLYNTLETINWKAKINGVEEISEMVGALSCIIDANLNRSGENTILLKKEIEYIKNYNLIISKRFGTKIAFVLNVADDTLKCKIPKLIIQPLIENSVYHGLEMKKGGGTIELNIYKSENILYINVSDDGLGISPGTLTSLNEKMQEDIFNNIDANVYDSSKIGVINVHRRLKLLYGDEYGLVIHSRLRQGTSILIKIPAEE</sequence>
<keyword evidence="9 12" id="KW-1133">Transmembrane helix</keyword>
<dbReference type="PANTHER" id="PTHR34220">
    <property type="entry name" value="SENSOR HISTIDINE KINASE YPDA"/>
    <property type="match status" value="1"/>
</dbReference>
<evidence type="ECO:0000256" key="11">
    <source>
        <dbReference type="ARBA" id="ARBA00023136"/>
    </source>
</evidence>
<evidence type="ECO:0000256" key="1">
    <source>
        <dbReference type="ARBA" id="ARBA00004651"/>
    </source>
</evidence>
<dbReference type="RefSeq" id="WP_004627582.1">
    <property type="nucleotide sequence ID" value="NZ_AORV01000046.1"/>
</dbReference>
<feature type="transmembrane region" description="Helical" evidence="12">
    <location>
        <begin position="297"/>
        <end position="321"/>
    </location>
</feature>
<keyword evidence="8" id="KW-0067">ATP-binding</keyword>
<dbReference type="STRING" id="1195236.CTER_3444"/>
<evidence type="ECO:0000256" key="9">
    <source>
        <dbReference type="ARBA" id="ARBA00022989"/>
    </source>
</evidence>
<dbReference type="Pfam" id="PF00672">
    <property type="entry name" value="HAMP"/>
    <property type="match status" value="1"/>
</dbReference>
<evidence type="ECO:0000313" key="14">
    <source>
        <dbReference type="EMBL" id="EMS70785.1"/>
    </source>
</evidence>
<dbReference type="InterPro" id="IPR050640">
    <property type="entry name" value="Bact_2-comp_sensor_kinase"/>
</dbReference>
<evidence type="ECO:0000313" key="15">
    <source>
        <dbReference type="Proteomes" id="UP000014155"/>
    </source>
</evidence>
<dbReference type="InterPro" id="IPR036890">
    <property type="entry name" value="HATPase_C_sf"/>
</dbReference>
<evidence type="ECO:0000256" key="10">
    <source>
        <dbReference type="ARBA" id="ARBA00023012"/>
    </source>
</evidence>
<dbReference type="GO" id="GO:0005886">
    <property type="term" value="C:plasma membrane"/>
    <property type="evidence" value="ECO:0007669"/>
    <property type="project" value="UniProtKB-SubCell"/>
</dbReference>
<dbReference type="EMBL" id="AORV01000046">
    <property type="protein sequence ID" value="EMS70785.1"/>
    <property type="molecule type" value="Genomic_DNA"/>
</dbReference>
<evidence type="ECO:0000256" key="8">
    <source>
        <dbReference type="ARBA" id="ARBA00022840"/>
    </source>
</evidence>
<keyword evidence="2" id="KW-1003">Cell membrane</keyword>
<organism evidence="14 15">
    <name type="scientific">Ruminiclostridium cellobioparum subsp. termitidis CT1112</name>
    <dbReference type="NCBI Taxonomy" id="1195236"/>
    <lineage>
        <taxon>Bacteria</taxon>
        <taxon>Bacillati</taxon>
        <taxon>Bacillota</taxon>
        <taxon>Clostridia</taxon>
        <taxon>Eubacteriales</taxon>
        <taxon>Oscillospiraceae</taxon>
        <taxon>Ruminiclostridium</taxon>
    </lineage>
</organism>
<dbReference type="eggNOG" id="COG2972">
    <property type="taxonomic scope" value="Bacteria"/>
</dbReference>
<evidence type="ECO:0000256" key="2">
    <source>
        <dbReference type="ARBA" id="ARBA00022475"/>
    </source>
</evidence>
<dbReference type="InterPro" id="IPR003594">
    <property type="entry name" value="HATPase_dom"/>
</dbReference>
<evidence type="ECO:0000256" key="3">
    <source>
        <dbReference type="ARBA" id="ARBA00022553"/>
    </source>
</evidence>
<dbReference type="SUPFAM" id="SSF158472">
    <property type="entry name" value="HAMP domain-like"/>
    <property type="match status" value="1"/>
</dbReference>
<dbReference type="InterPro" id="IPR010559">
    <property type="entry name" value="Sig_transdc_His_kin_internal"/>
</dbReference>
<feature type="domain" description="HAMP" evidence="13">
    <location>
        <begin position="318"/>
        <end position="370"/>
    </location>
</feature>
<dbReference type="Gene3D" id="3.30.565.10">
    <property type="entry name" value="Histidine kinase-like ATPase, C-terminal domain"/>
    <property type="match status" value="1"/>
</dbReference>
<dbReference type="InterPro" id="IPR003660">
    <property type="entry name" value="HAMP_dom"/>
</dbReference>
<comment type="subcellular location">
    <subcellularLocation>
        <location evidence="1">Cell membrane</location>
        <topology evidence="1">Multi-pass membrane protein</topology>
    </subcellularLocation>
</comment>
<dbReference type="Pfam" id="PF02518">
    <property type="entry name" value="HATPase_c"/>
    <property type="match status" value="1"/>
</dbReference>
<dbReference type="PATRIC" id="fig|1195236.3.peg.3668"/>
<evidence type="ECO:0000256" key="6">
    <source>
        <dbReference type="ARBA" id="ARBA00022741"/>
    </source>
</evidence>
<dbReference type="CDD" id="cd06225">
    <property type="entry name" value="HAMP"/>
    <property type="match status" value="1"/>
</dbReference>
<evidence type="ECO:0000256" key="5">
    <source>
        <dbReference type="ARBA" id="ARBA00022692"/>
    </source>
</evidence>
<evidence type="ECO:0000256" key="4">
    <source>
        <dbReference type="ARBA" id="ARBA00022679"/>
    </source>
</evidence>
<feature type="transmembrane region" description="Helical" evidence="12">
    <location>
        <begin position="20"/>
        <end position="39"/>
    </location>
</feature>
<evidence type="ECO:0000256" key="7">
    <source>
        <dbReference type="ARBA" id="ARBA00022777"/>
    </source>
</evidence>
<comment type="caution">
    <text evidence="14">The sequence shown here is derived from an EMBL/GenBank/DDBJ whole genome shotgun (WGS) entry which is preliminary data.</text>
</comment>
<keyword evidence="4" id="KW-0808">Transferase</keyword>
<dbReference type="Gene3D" id="6.10.340.10">
    <property type="match status" value="1"/>
</dbReference>
<accession>S0FGS0</accession>
<keyword evidence="5 12" id="KW-0812">Transmembrane</keyword>
<keyword evidence="6" id="KW-0547">Nucleotide-binding</keyword>
<reference evidence="14 15" key="1">
    <citation type="journal article" date="2013" name="Genome Announc.">
        <title>Draft Genome Sequence of the Cellulolytic, Mesophilic, Anaerobic Bacterium Clostridium termitidis Strain CT1112 (DSM 5398).</title>
        <authorList>
            <person name="Lal S."/>
            <person name="Ramachandran U."/>
            <person name="Zhang X."/>
            <person name="Munir R."/>
            <person name="Sparling R."/>
            <person name="Levin D.B."/>
        </authorList>
    </citation>
    <scope>NUCLEOTIDE SEQUENCE [LARGE SCALE GENOMIC DNA]</scope>
    <source>
        <strain evidence="14 15">CT1112</strain>
    </source>
</reference>
<dbReference type="AlphaFoldDB" id="S0FGS0"/>
<keyword evidence="7 14" id="KW-0418">Kinase</keyword>
<evidence type="ECO:0000256" key="12">
    <source>
        <dbReference type="SAM" id="Phobius"/>
    </source>
</evidence>
<dbReference type="SMART" id="SM00304">
    <property type="entry name" value="HAMP"/>
    <property type="match status" value="1"/>
</dbReference>
<evidence type="ECO:0000259" key="13">
    <source>
        <dbReference type="PROSITE" id="PS50885"/>
    </source>
</evidence>
<keyword evidence="10" id="KW-0902">Two-component regulatory system</keyword>